<keyword evidence="2" id="KW-0175">Coiled coil</keyword>
<dbReference type="AlphaFoldDB" id="A0AA91DDC8"/>
<dbReference type="InterPro" id="IPR036869">
    <property type="entry name" value="J_dom_sf"/>
</dbReference>
<sequence>MIPSAAAAGKPADTPLRLTTRREAPAMAKTLYQLLNLPESATAQQIHSAFKTVERLYTGRHDDASLASLARAREAFLILSDQQRRLAYDRKLAMAQAAADSANPPDRPRPIFQLAPRQAAVAAALVTAAGLWLYRDYQKTEQFAAAAEALLRQQESLAQQSRIEREQARIEAERSLRQQQIEDANRLAERQLANQQRALELLQSRVDAESRLDEQDIAAGRLEMQYRKPELALELQQQKQQYAAAQRQRALQQHDENIASINSLRAARIRAYDREHTTGEISRSNPALDP</sequence>
<reference evidence="4 5" key="1">
    <citation type="submission" date="2016-03" db="EMBL/GenBank/DDBJ databases">
        <authorList>
            <person name="Heylen K."/>
            <person name="De Vos P."/>
            <person name="Vekeman B."/>
        </authorList>
    </citation>
    <scope>NUCLEOTIDE SEQUENCE [LARGE SCALE GENOMIC DNA]</scope>
    <source>
        <strain evidence="4 5">R-49807</strain>
    </source>
</reference>
<evidence type="ECO:0000259" key="3">
    <source>
        <dbReference type="PROSITE" id="PS50076"/>
    </source>
</evidence>
<keyword evidence="1" id="KW-0143">Chaperone</keyword>
<comment type="caution">
    <text evidence="4">The sequence shown here is derived from an EMBL/GenBank/DDBJ whole genome shotgun (WGS) entry which is preliminary data.</text>
</comment>
<feature type="coiled-coil region" evidence="2">
    <location>
        <begin position="151"/>
        <end position="255"/>
    </location>
</feature>
<dbReference type="Proteomes" id="UP000077734">
    <property type="component" value="Unassembled WGS sequence"/>
</dbReference>
<accession>A0AA91DDC8</accession>
<proteinExistence type="predicted"/>
<dbReference type="Gene3D" id="1.10.287.110">
    <property type="entry name" value="DnaJ domain"/>
    <property type="match status" value="1"/>
</dbReference>
<evidence type="ECO:0000256" key="2">
    <source>
        <dbReference type="SAM" id="Coils"/>
    </source>
</evidence>
<evidence type="ECO:0000256" key="1">
    <source>
        <dbReference type="ARBA" id="ARBA00023186"/>
    </source>
</evidence>
<protein>
    <recommendedName>
        <fullName evidence="3">J domain-containing protein</fullName>
    </recommendedName>
</protein>
<dbReference type="PROSITE" id="PS50076">
    <property type="entry name" value="DNAJ_2"/>
    <property type="match status" value="1"/>
</dbReference>
<evidence type="ECO:0000313" key="4">
    <source>
        <dbReference type="EMBL" id="OAI25912.1"/>
    </source>
</evidence>
<dbReference type="InterPro" id="IPR001623">
    <property type="entry name" value="DnaJ_domain"/>
</dbReference>
<name>A0AA91DDC8_9GAMM</name>
<evidence type="ECO:0000313" key="5">
    <source>
        <dbReference type="Proteomes" id="UP000077734"/>
    </source>
</evidence>
<keyword evidence="5" id="KW-1185">Reference proteome</keyword>
<dbReference type="EMBL" id="LUUL01000077">
    <property type="protein sequence ID" value="OAI25912.1"/>
    <property type="molecule type" value="Genomic_DNA"/>
</dbReference>
<gene>
    <name evidence="4" type="ORF">A1356_12720</name>
</gene>
<organism evidence="4 5">
    <name type="scientific">Methylomonas koyamae</name>
    <dbReference type="NCBI Taxonomy" id="702114"/>
    <lineage>
        <taxon>Bacteria</taxon>
        <taxon>Pseudomonadati</taxon>
        <taxon>Pseudomonadota</taxon>
        <taxon>Gammaproteobacteria</taxon>
        <taxon>Methylococcales</taxon>
        <taxon>Methylococcaceae</taxon>
        <taxon>Methylomonas</taxon>
    </lineage>
</organism>
<feature type="domain" description="J" evidence="3">
    <location>
        <begin position="30"/>
        <end position="92"/>
    </location>
</feature>
<dbReference type="SUPFAM" id="SSF46565">
    <property type="entry name" value="Chaperone J-domain"/>
    <property type="match status" value="1"/>
</dbReference>